<gene>
    <name evidence="2" type="ORF">NEZAVI_LOCUS14620</name>
</gene>
<dbReference type="AlphaFoldDB" id="A0A9P0HRJ8"/>
<keyword evidence="1" id="KW-0472">Membrane</keyword>
<keyword evidence="1" id="KW-0812">Transmembrane</keyword>
<accession>A0A9P0HRJ8</accession>
<name>A0A9P0HRJ8_NEZVI</name>
<organism evidence="2 3">
    <name type="scientific">Nezara viridula</name>
    <name type="common">Southern green stink bug</name>
    <name type="synonym">Cimex viridulus</name>
    <dbReference type="NCBI Taxonomy" id="85310"/>
    <lineage>
        <taxon>Eukaryota</taxon>
        <taxon>Metazoa</taxon>
        <taxon>Ecdysozoa</taxon>
        <taxon>Arthropoda</taxon>
        <taxon>Hexapoda</taxon>
        <taxon>Insecta</taxon>
        <taxon>Pterygota</taxon>
        <taxon>Neoptera</taxon>
        <taxon>Paraneoptera</taxon>
        <taxon>Hemiptera</taxon>
        <taxon>Heteroptera</taxon>
        <taxon>Panheteroptera</taxon>
        <taxon>Pentatomomorpha</taxon>
        <taxon>Pentatomoidea</taxon>
        <taxon>Pentatomidae</taxon>
        <taxon>Pentatominae</taxon>
        <taxon>Nezara</taxon>
    </lineage>
</organism>
<keyword evidence="3" id="KW-1185">Reference proteome</keyword>
<reference evidence="2" key="1">
    <citation type="submission" date="2022-01" db="EMBL/GenBank/DDBJ databases">
        <authorList>
            <person name="King R."/>
        </authorList>
    </citation>
    <scope>NUCLEOTIDE SEQUENCE</scope>
</reference>
<dbReference type="Proteomes" id="UP001152798">
    <property type="component" value="Chromosome 7"/>
</dbReference>
<evidence type="ECO:0000313" key="3">
    <source>
        <dbReference type="Proteomes" id="UP001152798"/>
    </source>
</evidence>
<evidence type="ECO:0000313" key="2">
    <source>
        <dbReference type="EMBL" id="CAH1406745.1"/>
    </source>
</evidence>
<sequence>MVCSPIGTCIHLHEKLISLWLLLWMILFVSRLSWV</sequence>
<proteinExistence type="predicted"/>
<evidence type="ECO:0000256" key="1">
    <source>
        <dbReference type="SAM" id="Phobius"/>
    </source>
</evidence>
<feature type="transmembrane region" description="Helical" evidence="1">
    <location>
        <begin position="17"/>
        <end position="34"/>
    </location>
</feature>
<protein>
    <submittedName>
        <fullName evidence="2">Uncharacterized protein</fullName>
    </submittedName>
</protein>
<dbReference type="EMBL" id="OV725083">
    <property type="protein sequence ID" value="CAH1406745.1"/>
    <property type="molecule type" value="Genomic_DNA"/>
</dbReference>
<keyword evidence="1" id="KW-1133">Transmembrane helix</keyword>